<dbReference type="Proteomes" id="UP001164305">
    <property type="component" value="Chromosome"/>
</dbReference>
<name>A0ABY6G263_9MICO</name>
<dbReference type="PANTHER" id="PTHR42733:SF12">
    <property type="entry name" value="PROTEINASE"/>
    <property type="match status" value="1"/>
</dbReference>
<dbReference type="InterPro" id="IPR029062">
    <property type="entry name" value="Class_I_gatase-like"/>
</dbReference>
<protein>
    <submittedName>
        <fullName evidence="3">Type 1 glutamine amidotransferase</fullName>
    </submittedName>
</protein>
<sequence length="181" mass="18904">MAELTGRTIALVATRGVEEPELAQPLSALSDAGATVRLLSPEQGTITALQGDWDRGRDFEVDGPVAGASAADYDAVVLPGGTLNADALRVDTDVVRFVQEFASAGKPIAAICHAPWILIEAGLVEGTRLTSYTSLRSDLENAGAQWVDEQVVTDGGITTSRNPGDLDAFNAEIIARVSARG</sequence>
<dbReference type="NCBIfam" id="TIGR01382">
    <property type="entry name" value="PfpI"/>
    <property type="match status" value="1"/>
</dbReference>
<dbReference type="InterPro" id="IPR002818">
    <property type="entry name" value="DJ-1/PfpI"/>
</dbReference>
<dbReference type="CDD" id="cd03134">
    <property type="entry name" value="GATase1_PfpI_like"/>
    <property type="match status" value="1"/>
</dbReference>
<evidence type="ECO:0000313" key="4">
    <source>
        <dbReference type="Proteomes" id="UP001164305"/>
    </source>
</evidence>
<evidence type="ECO:0000259" key="2">
    <source>
        <dbReference type="Pfam" id="PF01965"/>
    </source>
</evidence>
<keyword evidence="3" id="KW-0315">Glutamine amidotransferase</keyword>
<dbReference type="InterPro" id="IPR006286">
    <property type="entry name" value="C56_PfpI-like"/>
</dbReference>
<dbReference type="Pfam" id="PF01965">
    <property type="entry name" value="DJ-1_PfpI"/>
    <property type="match status" value="1"/>
</dbReference>
<gene>
    <name evidence="3" type="ORF">BRM3_02340</name>
</gene>
<dbReference type="RefSeq" id="WP_263594503.1">
    <property type="nucleotide sequence ID" value="NZ_CP107020.1"/>
</dbReference>
<keyword evidence="4" id="KW-1185">Reference proteome</keyword>
<dbReference type="PANTHER" id="PTHR42733">
    <property type="entry name" value="DJ-1 PROTEIN"/>
    <property type="match status" value="1"/>
</dbReference>
<organism evidence="3 4">
    <name type="scientific">Brachybacterium huguangmaarense</name>
    <dbReference type="NCBI Taxonomy" id="1652028"/>
    <lineage>
        <taxon>Bacteria</taxon>
        <taxon>Bacillati</taxon>
        <taxon>Actinomycetota</taxon>
        <taxon>Actinomycetes</taxon>
        <taxon>Micrococcales</taxon>
        <taxon>Dermabacteraceae</taxon>
        <taxon>Brachybacterium</taxon>
    </lineage>
</organism>
<comment type="similarity">
    <text evidence="1">Belongs to the peptidase C56 family.</text>
</comment>
<dbReference type="EMBL" id="CP107020">
    <property type="protein sequence ID" value="UYG17294.1"/>
    <property type="molecule type" value="Genomic_DNA"/>
</dbReference>
<reference evidence="3" key="1">
    <citation type="submission" date="2022-10" db="EMBL/GenBank/DDBJ databases">
        <title>Whole-Genome Sequencing of Brachybacterium huguangmaarense BRM-3, Isolated from Betula schmidtii.</title>
        <authorList>
            <person name="Haam D."/>
        </authorList>
    </citation>
    <scope>NUCLEOTIDE SEQUENCE</scope>
    <source>
        <strain evidence="3">BRM-3</strain>
    </source>
</reference>
<dbReference type="SUPFAM" id="SSF52317">
    <property type="entry name" value="Class I glutamine amidotransferase-like"/>
    <property type="match status" value="1"/>
</dbReference>
<proteinExistence type="inferred from homology"/>
<evidence type="ECO:0000313" key="3">
    <source>
        <dbReference type="EMBL" id="UYG17294.1"/>
    </source>
</evidence>
<evidence type="ECO:0000256" key="1">
    <source>
        <dbReference type="ARBA" id="ARBA00008542"/>
    </source>
</evidence>
<feature type="domain" description="DJ-1/PfpI" evidence="2">
    <location>
        <begin position="8"/>
        <end position="175"/>
    </location>
</feature>
<accession>A0ABY6G263</accession>
<dbReference type="Gene3D" id="3.40.50.880">
    <property type="match status" value="1"/>
</dbReference>
<dbReference type="PROSITE" id="PS51276">
    <property type="entry name" value="PEPTIDASE_C56_PFPI"/>
    <property type="match status" value="1"/>
</dbReference>